<dbReference type="PANTHER" id="PTHR11406">
    <property type="entry name" value="PHOSPHOGLYCERATE KINASE"/>
    <property type="match status" value="1"/>
</dbReference>
<feature type="binding site" evidence="7">
    <location>
        <position position="164"/>
    </location>
    <ligand>
        <name>(2R)-3-phosphoglycerate</name>
        <dbReference type="ChEBI" id="CHEBI:58272"/>
    </ligand>
</feature>
<evidence type="ECO:0000256" key="8">
    <source>
        <dbReference type="PIRSR" id="PIRSR000724-2"/>
    </source>
</evidence>
<dbReference type="GO" id="GO:0043531">
    <property type="term" value="F:ADP binding"/>
    <property type="evidence" value="ECO:0007669"/>
    <property type="project" value="TreeGrafter"/>
</dbReference>
<keyword evidence="6 8" id="KW-0067">ATP-binding</keyword>
<evidence type="ECO:0000256" key="4">
    <source>
        <dbReference type="ARBA" id="ARBA00022741"/>
    </source>
</evidence>
<evidence type="ECO:0000256" key="3">
    <source>
        <dbReference type="ARBA" id="ARBA00022679"/>
    </source>
</evidence>
<dbReference type="PANTHER" id="PTHR11406:SF23">
    <property type="entry name" value="PHOSPHOGLYCERATE KINASE 1, CHLOROPLASTIC-RELATED"/>
    <property type="match status" value="1"/>
</dbReference>
<dbReference type="AlphaFoldDB" id="A0A1V5SBN9"/>
<dbReference type="PRINTS" id="PR00477">
    <property type="entry name" value="PHGLYCKINASE"/>
</dbReference>
<feature type="binding site" evidence="8">
    <location>
        <position position="214"/>
    </location>
    <ligand>
        <name>ATP</name>
        <dbReference type="ChEBI" id="CHEBI:30616"/>
    </ligand>
</feature>
<dbReference type="EC" id="2.7.2.3" evidence="2 9"/>
<evidence type="ECO:0000256" key="6">
    <source>
        <dbReference type="ARBA" id="ARBA00022840"/>
    </source>
</evidence>
<feature type="binding site" evidence="8">
    <location>
        <position position="305"/>
    </location>
    <ligand>
        <name>ATP</name>
        <dbReference type="ChEBI" id="CHEBI:30616"/>
    </ligand>
</feature>
<organism evidence="10">
    <name type="scientific">candidate division WS2 bacterium ADurb.Bin280</name>
    <dbReference type="NCBI Taxonomy" id="1852829"/>
    <lineage>
        <taxon>Bacteria</taxon>
        <taxon>candidate division WS2</taxon>
    </lineage>
</organism>
<sequence>MENSFKRIIRIPSRRELQHANIEGKRILARFDFNLPCDDGRVEDASRIDLAMPTIQFILSKKALELNIITHFGRPKDENDQQFSTSVIAEVLAKKLALKPPVMKENEGAKSPVLKKYFQIGERVKLFENLRFDTREDDNSAAFADELSSLGDIFVQDAFANIHRNHTSMVALQKKLPTYAGLLLNKEVNTLFRILNNPERLFVAIIGGAKIEDKLPVIEALAKIADYVILGGMTANEWILFDKPRKENIYFPTDGIAKSGSIVPINKETLKEGIFDIGPQTIMLYKSILSPAKTVFWNGNLGMTEEKKFAHGTNEIARFIAKLKANTIASGGNTIQVVDELELADNFSFISSGGGATSDFVCSKKMPALELLLE</sequence>
<protein>
    <recommendedName>
        <fullName evidence="2 9">Phosphoglycerate kinase</fullName>
        <ecNumber evidence="2 9">2.7.2.3</ecNumber>
    </recommendedName>
</protein>
<feature type="binding site" evidence="7">
    <location>
        <position position="47"/>
    </location>
    <ligand>
        <name>(2R)-3-phosphoglycerate</name>
        <dbReference type="ChEBI" id="CHEBI:58272"/>
    </ligand>
</feature>
<comment type="catalytic activity">
    <reaction evidence="1 9">
        <text>(2R)-3-phosphoglycerate + ATP = (2R)-3-phospho-glyceroyl phosphate + ADP</text>
        <dbReference type="Rhea" id="RHEA:14801"/>
        <dbReference type="ChEBI" id="CHEBI:30616"/>
        <dbReference type="ChEBI" id="CHEBI:57604"/>
        <dbReference type="ChEBI" id="CHEBI:58272"/>
        <dbReference type="ChEBI" id="CHEBI:456216"/>
        <dbReference type="EC" id="2.7.2.3"/>
    </reaction>
</comment>
<dbReference type="GO" id="GO:0004618">
    <property type="term" value="F:phosphoglycerate kinase activity"/>
    <property type="evidence" value="ECO:0007669"/>
    <property type="project" value="UniProtKB-EC"/>
</dbReference>
<comment type="caution">
    <text evidence="10">The sequence shown here is derived from an EMBL/GenBank/DDBJ whole genome shotgun (WGS) entry which is preliminary data.</text>
</comment>
<evidence type="ECO:0000256" key="9">
    <source>
        <dbReference type="RuleBase" id="RU000532"/>
    </source>
</evidence>
<dbReference type="SUPFAM" id="SSF53748">
    <property type="entry name" value="Phosphoglycerate kinase"/>
    <property type="match status" value="1"/>
</dbReference>
<proteinExistence type="inferred from homology"/>
<feature type="binding site" evidence="7">
    <location>
        <position position="131"/>
    </location>
    <ligand>
        <name>(2R)-3-phosphoglycerate</name>
        <dbReference type="ChEBI" id="CHEBI:58272"/>
    </ligand>
</feature>
<evidence type="ECO:0000256" key="5">
    <source>
        <dbReference type="ARBA" id="ARBA00022777"/>
    </source>
</evidence>
<accession>A0A1V5SBN9</accession>
<dbReference type="InterPro" id="IPR001576">
    <property type="entry name" value="Phosphoglycerate_kinase"/>
</dbReference>
<dbReference type="InterPro" id="IPR036043">
    <property type="entry name" value="Phosphoglycerate_kinase_sf"/>
</dbReference>
<evidence type="ECO:0000313" key="10">
    <source>
        <dbReference type="EMBL" id="OQA51930.1"/>
    </source>
</evidence>
<dbReference type="GO" id="GO:0005524">
    <property type="term" value="F:ATP binding"/>
    <property type="evidence" value="ECO:0007669"/>
    <property type="project" value="UniProtKB-KW"/>
</dbReference>
<dbReference type="GO" id="GO:0006094">
    <property type="term" value="P:gluconeogenesis"/>
    <property type="evidence" value="ECO:0007669"/>
    <property type="project" value="TreeGrafter"/>
</dbReference>
<dbReference type="GO" id="GO:0005829">
    <property type="term" value="C:cytosol"/>
    <property type="evidence" value="ECO:0007669"/>
    <property type="project" value="TreeGrafter"/>
</dbReference>
<dbReference type="Pfam" id="PF00162">
    <property type="entry name" value="PGK"/>
    <property type="match status" value="2"/>
</dbReference>
<keyword evidence="4" id="KW-0547">Nucleotide-binding</keyword>
<dbReference type="InterPro" id="IPR015824">
    <property type="entry name" value="Phosphoglycerate_kinase_N"/>
</dbReference>
<feature type="binding site" evidence="7">
    <location>
        <begin position="32"/>
        <end position="34"/>
    </location>
    <ligand>
        <name>substrate</name>
    </ligand>
</feature>
<evidence type="ECO:0000256" key="2">
    <source>
        <dbReference type="ARBA" id="ARBA00013061"/>
    </source>
</evidence>
<evidence type="ECO:0000256" key="7">
    <source>
        <dbReference type="PIRSR" id="PIRSR000724-1"/>
    </source>
</evidence>
<dbReference type="PIRSF" id="PIRSF000724">
    <property type="entry name" value="Pgk"/>
    <property type="match status" value="1"/>
</dbReference>
<dbReference type="GO" id="GO:0006096">
    <property type="term" value="P:glycolytic process"/>
    <property type="evidence" value="ECO:0007669"/>
    <property type="project" value="InterPro"/>
</dbReference>
<dbReference type="Proteomes" id="UP000485367">
    <property type="component" value="Unassembled WGS sequence"/>
</dbReference>
<dbReference type="EMBL" id="MWBO01000055">
    <property type="protein sequence ID" value="OQA51930.1"/>
    <property type="molecule type" value="Genomic_DNA"/>
</dbReference>
<keyword evidence="3 9" id="KW-0808">Transferase</keyword>
<feature type="binding site" evidence="7">
    <location>
        <begin position="71"/>
        <end position="74"/>
    </location>
    <ligand>
        <name>substrate</name>
    </ligand>
</feature>
<reference evidence="10" key="1">
    <citation type="submission" date="2017-02" db="EMBL/GenBank/DDBJ databases">
        <title>Delving into the versatile metabolic prowess of the omnipresent phylum Bacteroidetes.</title>
        <authorList>
            <person name="Nobu M.K."/>
            <person name="Mei R."/>
            <person name="Narihiro T."/>
            <person name="Kuroda K."/>
            <person name="Liu W.-T."/>
        </authorList>
    </citation>
    <scope>NUCLEOTIDE SEQUENCE</scope>
    <source>
        <strain evidence="10">ADurb.Bin280</strain>
    </source>
</reference>
<comment type="similarity">
    <text evidence="9">Belongs to the phosphoglycerate kinase family.</text>
</comment>
<keyword evidence="5 9" id="KW-0418">Kinase</keyword>
<gene>
    <name evidence="10" type="primary">pgk</name>
    <name evidence="10" type="ORF">BWY43_00733</name>
</gene>
<name>A0A1V5SBN9_9BACT</name>
<evidence type="ECO:0000256" key="1">
    <source>
        <dbReference type="ARBA" id="ARBA00000642"/>
    </source>
</evidence>
<dbReference type="Gene3D" id="3.40.50.1260">
    <property type="entry name" value="Phosphoglycerate kinase, N-terminal domain"/>
    <property type="match status" value="3"/>
</dbReference>